<name>A0A9D1MWF2_9BACT</name>
<dbReference type="Gene3D" id="3.40.50.1820">
    <property type="entry name" value="alpha/beta hydrolase"/>
    <property type="match status" value="1"/>
</dbReference>
<dbReference type="EMBL" id="DVOC01000004">
    <property type="protein sequence ID" value="HIU90406.1"/>
    <property type="molecule type" value="Genomic_DNA"/>
</dbReference>
<gene>
    <name evidence="1" type="ORF">IAC72_00120</name>
</gene>
<proteinExistence type="predicted"/>
<sequence length="542" mass="60940">MEKILNATELWKDFDPAAEPLDVNVITQTERDGVTVKSFYFTGREVSDGKTRVYAKVCRPADKSPRRALLLVEDYTRPIDEQELAYWAKKDFVVMAIDFAGRCPKGCFTLYPFSLDYCNADKAKSYFDVGETAKESKIYEYAVGCMRAVTCLLTQEKVKSVSLITVKKGARVGTVVLGADSRINYGVVVFNSLYREYPQHGGTKNWTDESLPERLAYEEKRQKWIAGIAPQSYAIKMKCPVYLIVSANSLYDDVTNANRMFCRINSDSRLLLLPAVMDCLPEEYVLGIVRWVKGSAAEDSAEVRQFSDDKGDNYVVVSGKFKQTQVSLWYAREGDSCARNWVSAPLKKTEEGLVARLDCYGEQTRIAAFATVKGSIAMSSMLEEFTVNAPDRIDVRTRSLYEGREQGFLIDFGGSNWHSAQGGVQYVKGYLDIRGAKGKNIATFAICDPKVLYEKGLTVSFDVSCKARQQLRVYALSDVGSKNTAYVAQSQLVGGGRWQRITLEHDDFHMTKDGHQMPEDEIVQLLAFQAEEEFMLNNVFLV</sequence>
<organism evidence="1 2">
    <name type="scientific">Candidatus Fimimonas merdipullorum</name>
    <dbReference type="NCBI Taxonomy" id="2840822"/>
    <lineage>
        <taxon>Bacteria</taxon>
        <taxon>Pseudomonadati</taxon>
        <taxon>Myxococcota</taxon>
        <taxon>Myxococcia</taxon>
        <taxon>Myxococcales</taxon>
        <taxon>Cystobacterineae</taxon>
        <taxon>Myxococcaceae</taxon>
        <taxon>Myxococcaceae incertae sedis</taxon>
        <taxon>Candidatus Fimimonas</taxon>
    </lineage>
</organism>
<evidence type="ECO:0000313" key="2">
    <source>
        <dbReference type="Proteomes" id="UP000886852"/>
    </source>
</evidence>
<evidence type="ECO:0000313" key="1">
    <source>
        <dbReference type="EMBL" id="HIU90406.1"/>
    </source>
</evidence>
<dbReference type="AlphaFoldDB" id="A0A9D1MWF2"/>
<protein>
    <submittedName>
        <fullName evidence="1">Uncharacterized protein</fullName>
    </submittedName>
</protein>
<comment type="caution">
    <text evidence="1">The sequence shown here is derived from an EMBL/GenBank/DDBJ whole genome shotgun (WGS) entry which is preliminary data.</text>
</comment>
<accession>A0A9D1MWF2</accession>
<dbReference type="InterPro" id="IPR029058">
    <property type="entry name" value="AB_hydrolase_fold"/>
</dbReference>
<reference evidence="1" key="2">
    <citation type="journal article" date="2021" name="PeerJ">
        <title>Extensive microbial diversity within the chicken gut microbiome revealed by metagenomics and culture.</title>
        <authorList>
            <person name="Gilroy R."/>
            <person name="Ravi A."/>
            <person name="Getino M."/>
            <person name="Pursley I."/>
            <person name="Horton D.L."/>
            <person name="Alikhan N.F."/>
            <person name="Baker D."/>
            <person name="Gharbi K."/>
            <person name="Hall N."/>
            <person name="Watson M."/>
            <person name="Adriaenssens E.M."/>
            <person name="Foster-Nyarko E."/>
            <person name="Jarju S."/>
            <person name="Secka A."/>
            <person name="Antonio M."/>
            <person name="Oren A."/>
            <person name="Chaudhuri R.R."/>
            <person name="La Ragione R."/>
            <person name="Hildebrand F."/>
            <person name="Pallen M.J."/>
        </authorList>
    </citation>
    <scope>NUCLEOTIDE SEQUENCE</scope>
    <source>
        <strain evidence="1">ChiHjej12B11-7776</strain>
    </source>
</reference>
<reference evidence="1" key="1">
    <citation type="submission" date="2020-10" db="EMBL/GenBank/DDBJ databases">
        <authorList>
            <person name="Gilroy R."/>
        </authorList>
    </citation>
    <scope>NUCLEOTIDE SEQUENCE</scope>
    <source>
        <strain evidence="1">ChiHjej12B11-7776</strain>
    </source>
</reference>
<dbReference type="SUPFAM" id="SSF53474">
    <property type="entry name" value="alpha/beta-Hydrolases"/>
    <property type="match status" value="1"/>
</dbReference>
<dbReference type="Proteomes" id="UP000886852">
    <property type="component" value="Unassembled WGS sequence"/>
</dbReference>